<name>A0A6N4RC23_BLAVI</name>
<comment type="caution">
    <text evidence="1">The sequence shown here is derived from an EMBL/GenBank/DDBJ whole genome shotgun (WGS) entry which is preliminary data.</text>
</comment>
<dbReference type="AlphaFoldDB" id="A0A6N4RC23"/>
<dbReference type="InterPro" id="IPR015946">
    <property type="entry name" value="KH_dom-like_a/b"/>
</dbReference>
<dbReference type="EMBL" id="VAFM01000002">
    <property type="protein sequence ID" value="TKW60620.1"/>
    <property type="molecule type" value="Genomic_DNA"/>
</dbReference>
<dbReference type="Proteomes" id="UP000320948">
    <property type="component" value="Unassembled WGS sequence"/>
</dbReference>
<gene>
    <name evidence="1" type="ORF">DI628_06875</name>
</gene>
<dbReference type="InterPro" id="IPR036102">
    <property type="entry name" value="OsmC/Ohrsf"/>
</dbReference>
<protein>
    <submittedName>
        <fullName evidence="1">OsmC family protein</fullName>
    </submittedName>
</protein>
<dbReference type="PANTHER" id="PTHR39624">
    <property type="entry name" value="PROTEIN INVOLVED IN RIMO-MEDIATED BETA-METHYLTHIOLATION OF RIBOSOMAL PROTEIN S12 YCAO"/>
    <property type="match status" value="1"/>
</dbReference>
<sequence length="151" mass="16653">MLGCHGNKKVRTMSATPTLATVTEVHPAPYAQSVNVSGHTFAADEPEHMNGYNTGPAPYDLLCAALGCCTNMTLRMYATQKGWPVTHIETVVTHEKITDDVNLKRDVFTRTIKLNAPELTEEQRQRLLEIADKCPVSRTLQNTAQITDTLA</sequence>
<organism evidence="1 2">
    <name type="scientific">Blastochloris viridis</name>
    <name type="common">Rhodopseudomonas viridis</name>
    <dbReference type="NCBI Taxonomy" id="1079"/>
    <lineage>
        <taxon>Bacteria</taxon>
        <taxon>Pseudomonadati</taxon>
        <taxon>Pseudomonadota</taxon>
        <taxon>Alphaproteobacteria</taxon>
        <taxon>Hyphomicrobiales</taxon>
        <taxon>Blastochloridaceae</taxon>
        <taxon>Blastochloris</taxon>
    </lineage>
</organism>
<evidence type="ECO:0000313" key="1">
    <source>
        <dbReference type="EMBL" id="TKW60620.1"/>
    </source>
</evidence>
<proteinExistence type="predicted"/>
<dbReference type="PANTHER" id="PTHR39624:SF2">
    <property type="entry name" value="OSMC-LIKE PROTEIN"/>
    <property type="match status" value="1"/>
</dbReference>
<dbReference type="InterPro" id="IPR003718">
    <property type="entry name" value="OsmC/Ohr_fam"/>
</dbReference>
<accession>A0A6N4RC23</accession>
<dbReference type="Gene3D" id="3.30.300.20">
    <property type="match status" value="1"/>
</dbReference>
<reference evidence="1 2" key="1">
    <citation type="journal article" date="2017" name="Nat. Commun.">
        <title>In situ click chemistry generation of cyclooxygenase-2 inhibitors.</title>
        <authorList>
            <person name="Bhardwaj A."/>
            <person name="Kaur J."/>
            <person name="Wuest M."/>
            <person name="Wuest F."/>
        </authorList>
    </citation>
    <scope>NUCLEOTIDE SEQUENCE [LARGE SCALE GENOMIC DNA]</scope>
    <source>
        <strain evidence="1">S2_018_000_R2_106</strain>
    </source>
</reference>
<evidence type="ECO:0000313" key="2">
    <source>
        <dbReference type="Proteomes" id="UP000320948"/>
    </source>
</evidence>
<dbReference type="SUPFAM" id="SSF82784">
    <property type="entry name" value="OsmC-like"/>
    <property type="match status" value="1"/>
</dbReference>
<dbReference type="Pfam" id="PF02566">
    <property type="entry name" value="OsmC"/>
    <property type="match status" value="1"/>
</dbReference>